<dbReference type="EMBL" id="AEUD01000001">
    <property type="protein sequence ID" value="EGD56737.1"/>
    <property type="molecule type" value="Genomic_DNA"/>
</dbReference>
<dbReference type="AlphaFoldDB" id="F1YEA4"/>
<accession>F1YEA4</accession>
<sequence length="154" mass="16224">MSPNGQNKDIKVGDTFTVFNPYGQGILANVTYEGSEIDPPTNGEPEGHALGVHVVVDMTNSETPNLVSDSFEISEELPGGMTATEPADSKLVGYGFTDGRPKITEVKQGQKQDGWLLLDVKEPSGTLLWPLNPGTARLPYPAGHASSASPAATS</sequence>
<comment type="caution">
    <text evidence="2">The sequence shown here is derived from an EMBL/GenBank/DDBJ whole genome shotgun (WGS) entry which is preliminary data.</text>
</comment>
<dbReference type="Proteomes" id="UP000035065">
    <property type="component" value="Unassembled WGS sequence"/>
</dbReference>
<name>F1YEA4_9ACTN</name>
<reference evidence="2 3" key="1">
    <citation type="journal article" date="2011" name="J. Bacteriol.">
        <title>Draft Genome Sequence of Gordonia neofelifaecis NRRL B-59395, a Cholesterol-Degrading Actinomycete.</title>
        <authorList>
            <person name="Ge F."/>
            <person name="Li W."/>
            <person name="Chen G."/>
            <person name="Liu Y."/>
            <person name="Zhang G."/>
            <person name="Yong B."/>
            <person name="Wang Q."/>
            <person name="Wang N."/>
            <person name="Huang Z."/>
            <person name="Li W."/>
            <person name="Wang J."/>
            <person name="Wu C."/>
            <person name="Xie Q."/>
            <person name="Liu G."/>
        </authorList>
    </citation>
    <scope>NUCLEOTIDE SEQUENCE [LARGE SCALE GENOMIC DNA]</scope>
    <source>
        <strain evidence="2 3">NRRL B-59395</strain>
    </source>
</reference>
<dbReference type="RefSeq" id="WP_009677302.1">
    <property type="nucleotide sequence ID" value="NZ_AEUD01000001.1"/>
</dbReference>
<gene>
    <name evidence="2" type="ORF">SCNU_00125</name>
</gene>
<keyword evidence="3" id="KW-1185">Reference proteome</keyword>
<proteinExistence type="predicted"/>
<evidence type="ECO:0000313" key="3">
    <source>
        <dbReference type="Proteomes" id="UP000035065"/>
    </source>
</evidence>
<evidence type="ECO:0000256" key="1">
    <source>
        <dbReference type="SAM" id="MobiDB-lite"/>
    </source>
</evidence>
<feature type="region of interest" description="Disordered" evidence="1">
    <location>
        <begin position="134"/>
        <end position="154"/>
    </location>
</feature>
<organism evidence="2 3">
    <name type="scientific">Gordonia neofelifaecis NRRL B-59395</name>
    <dbReference type="NCBI Taxonomy" id="644548"/>
    <lineage>
        <taxon>Bacteria</taxon>
        <taxon>Bacillati</taxon>
        <taxon>Actinomycetota</taxon>
        <taxon>Actinomycetes</taxon>
        <taxon>Mycobacteriales</taxon>
        <taxon>Gordoniaceae</taxon>
        <taxon>Gordonia</taxon>
    </lineage>
</organism>
<evidence type="ECO:0000313" key="2">
    <source>
        <dbReference type="EMBL" id="EGD56737.1"/>
    </source>
</evidence>
<protein>
    <submittedName>
        <fullName evidence="2">Uncharacterized protein</fullName>
    </submittedName>
</protein>
<feature type="compositionally biased region" description="Low complexity" evidence="1">
    <location>
        <begin position="145"/>
        <end position="154"/>
    </location>
</feature>